<keyword evidence="1" id="KW-1133">Transmembrane helix</keyword>
<sequence length="184" mass="18856">MTTTAPSTNGPPPRWAAFGIGLGAFAAVLIGAFGVEPALHSLMTAGPTGAPHGKGGQVVVGETLLSGHYDAAEGGRSLEADGGALVMDNGKRIASAPHRLVAADELATTQSTFAGVMAVPAQAQIEVRRVVSDEGSHLCDGQPVGWLAFAIRQDGFVMLPVLQGPPPGALLAEERLCDLQDFKH</sequence>
<accession>A0ABX8TI76</accession>
<gene>
    <name evidence="2" type="ORF">KWG56_16245</name>
</gene>
<evidence type="ECO:0000256" key="1">
    <source>
        <dbReference type="SAM" id="Phobius"/>
    </source>
</evidence>
<evidence type="ECO:0000313" key="2">
    <source>
        <dbReference type="EMBL" id="QYC10090.1"/>
    </source>
</evidence>
<reference evidence="2 3" key="1">
    <citation type="submission" date="2021-07" db="EMBL/GenBank/DDBJ databases">
        <title>Isolation and characterization of bacteria from a gold mining with a capacity of golden bioaccumulation.</title>
        <authorList>
            <person name="Yang X.J."/>
        </authorList>
    </citation>
    <scope>NUCLEOTIDE SEQUENCE [LARGE SCALE GENOMIC DNA]</scope>
    <source>
        <strain evidence="2 3">Au29</strain>
    </source>
</reference>
<dbReference type="Proteomes" id="UP000824334">
    <property type="component" value="Chromosome"/>
</dbReference>
<dbReference type="RefSeq" id="WP_219352929.1">
    <property type="nucleotide sequence ID" value="NZ_CP080034.1"/>
</dbReference>
<dbReference type="GeneID" id="94376841"/>
<dbReference type="EMBL" id="CP080034">
    <property type="protein sequence ID" value="QYC10090.1"/>
    <property type="molecule type" value="Genomic_DNA"/>
</dbReference>
<keyword evidence="1" id="KW-0472">Membrane</keyword>
<feature type="transmembrane region" description="Helical" evidence="1">
    <location>
        <begin position="15"/>
        <end position="35"/>
    </location>
</feature>
<organism evidence="2 3">
    <name type="scientific">Brevundimonas nasdae</name>
    <dbReference type="NCBI Taxonomy" id="172043"/>
    <lineage>
        <taxon>Bacteria</taxon>
        <taxon>Pseudomonadati</taxon>
        <taxon>Pseudomonadota</taxon>
        <taxon>Alphaproteobacteria</taxon>
        <taxon>Caulobacterales</taxon>
        <taxon>Caulobacteraceae</taxon>
        <taxon>Brevundimonas</taxon>
    </lineage>
</organism>
<evidence type="ECO:0000313" key="3">
    <source>
        <dbReference type="Proteomes" id="UP000824334"/>
    </source>
</evidence>
<protein>
    <submittedName>
        <fullName evidence="2">Uncharacterized protein</fullName>
    </submittedName>
</protein>
<keyword evidence="1" id="KW-0812">Transmembrane</keyword>
<name>A0ABX8TI76_9CAUL</name>
<keyword evidence="3" id="KW-1185">Reference proteome</keyword>
<proteinExistence type="predicted"/>